<dbReference type="CDD" id="cd06170">
    <property type="entry name" value="LuxR_C_like"/>
    <property type="match status" value="1"/>
</dbReference>
<dbReference type="Pfam" id="PF00196">
    <property type="entry name" value="GerE"/>
    <property type="match status" value="1"/>
</dbReference>
<dbReference type="InterPro" id="IPR036388">
    <property type="entry name" value="WH-like_DNA-bd_sf"/>
</dbReference>
<dbReference type="PRINTS" id="PR00038">
    <property type="entry name" value="HTHLUXR"/>
</dbReference>
<evidence type="ECO:0000256" key="2">
    <source>
        <dbReference type="ARBA" id="ARBA00023125"/>
    </source>
</evidence>
<dbReference type="SUPFAM" id="SSF46894">
    <property type="entry name" value="C-terminal effector domain of the bipartite response regulators"/>
    <property type="match status" value="1"/>
</dbReference>
<dbReference type="RefSeq" id="WP_422918072.1">
    <property type="nucleotide sequence ID" value="NZ_JAMZEJ010000001.1"/>
</dbReference>
<dbReference type="PANTHER" id="PTHR44688">
    <property type="entry name" value="DNA-BINDING TRANSCRIPTIONAL ACTIVATOR DEVR_DOSR"/>
    <property type="match status" value="1"/>
</dbReference>
<accession>A0ABT1VVC9</accession>
<comment type="caution">
    <text evidence="6">The sequence shown here is derived from an EMBL/GenBank/DDBJ whole genome shotgun (WGS) entry which is preliminary data.</text>
</comment>
<reference evidence="6 7" key="1">
    <citation type="submission" date="2022-06" db="EMBL/GenBank/DDBJ databases">
        <title>Rhizosaccharibacter gen. nov. sp. nov. KSS12, endophytic bacteria isolated from sugarcane.</title>
        <authorList>
            <person name="Pitiwittayakul N."/>
        </authorList>
    </citation>
    <scope>NUCLEOTIDE SEQUENCE [LARGE SCALE GENOMIC DNA]</scope>
    <source>
        <strain evidence="6 7">KSS12</strain>
    </source>
</reference>
<evidence type="ECO:0000256" key="1">
    <source>
        <dbReference type="ARBA" id="ARBA00023015"/>
    </source>
</evidence>
<dbReference type="Gene3D" id="1.10.10.10">
    <property type="entry name" value="Winged helix-like DNA-binding domain superfamily/Winged helix DNA-binding domain"/>
    <property type="match status" value="1"/>
</dbReference>
<organism evidence="6 7">
    <name type="scientific">Rhizosaccharibacter radicis</name>
    <dbReference type="NCBI Taxonomy" id="2782605"/>
    <lineage>
        <taxon>Bacteria</taxon>
        <taxon>Pseudomonadati</taxon>
        <taxon>Pseudomonadota</taxon>
        <taxon>Alphaproteobacteria</taxon>
        <taxon>Acetobacterales</taxon>
        <taxon>Acetobacteraceae</taxon>
        <taxon>Rhizosaccharibacter</taxon>
    </lineage>
</organism>
<gene>
    <name evidence="6" type="ORF">NFI88_00535</name>
</gene>
<evidence type="ECO:0000256" key="3">
    <source>
        <dbReference type="ARBA" id="ARBA00023163"/>
    </source>
</evidence>
<proteinExistence type="predicted"/>
<dbReference type="PANTHER" id="PTHR44688:SF16">
    <property type="entry name" value="DNA-BINDING TRANSCRIPTIONAL ACTIVATOR DEVR_DOSR"/>
    <property type="match status" value="1"/>
</dbReference>
<feature type="compositionally biased region" description="Basic and acidic residues" evidence="4">
    <location>
        <begin position="1"/>
        <end position="12"/>
    </location>
</feature>
<dbReference type="InterPro" id="IPR000792">
    <property type="entry name" value="Tscrpt_reg_LuxR_C"/>
</dbReference>
<evidence type="ECO:0000256" key="4">
    <source>
        <dbReference type="SAM" id="MobiDB-lite"/>
    </source>
</evidence>
<dbReference type="SMART" id="SM00421">
    <property type="entry name" value="HTH_LUXR"/>
    <property type="match status" value="1"/>
</dbReference>
<feature type="region of interest" description="Disordered" evidence="4">
    <location>
        <begin position="1"/>
        <end position="25"/>
    </location>
</feature>
<evidence type="ECO:0000313" key="6">
    <source>
        <dbReference type="EMBL" id="MCQ8239325.1"/>
    </source>
</evidence>
<dbReference type="PROSITE" id="PS50043">
    <property type="entry name" value="HTH_LUXR_2"/>
    <property type="match status" value="1"/>
</dbReference>
<protein>
    <submittedName>
        <fullName evidence="6">LuxR C-terminal-related transcriptional regulator</fullName>
    </submittedName>
</protein>
<feature type="domain" description="HTH luxR-type" evidence="5">
    <location>
        <begin position="205"/>
        <end position="270"/>
    </location>
</feature>
<keyword evidence="1" id="KW-0805">Transcription regulation</keyword>
<dbReference type="Proteomes" id="UP001524547">
    <property type="component" value="Unassembled WGS sequence"/>
</dbReference>
<keyword evidence="3" id="KW-0804">Transcription</keyword>
<sequence>MTDFRQERRPAPDRQPGQVRRAAAEPADGTVAAAVVVEAARRLRASGHLYFELELVESAGIAVTVRHHRPEDVVLGEYGERFYTEDPLTETFRERLCRNGASVHGPVTVSLGELPWLARASYENRFLRRAGIADVLGLGVPASIDGRTRMLCFGFHRGETDPGFTTAERRLLSRLADGLGLRAENLALRQALASRPPAGPSMTAFTAAAAGLTERERQVAGLMMAGHGNGRLAHELGLTINTVENHLRSIYAKLGVRSRGQAGARMLGNGAEP</sequence>
<evidence type="ECO:0000259" key="5">
    <source>
        <dbReference type="PROSITE" id="PS50043"/>
    </source>
</evidence>
<evidence type="ECO:0000313" key="7">
    <source>
        <dbReference type="Proteomes" id="UP001524547"/>
    </source>
</evidence>
<keyword evidence="2" id="KW-0238">DNA-binding</keyword>
<keyword evidence="7" id="KW-1185">Reference proteome</keyword>
<dbReference type="InterPro" id="IPR016032">
    <property type="entry name" value="Sig_transdc_resp-reg_C-effctor"/>
</dbReference>
<name>A0ABT1VVC9_9PROT</name>
<dbReference type="EMBL" id="JAMZEJ010000001">
    <property type="protein sequence ID" value="MCQ8239325.1"/>
    <property type="molecule type" value="Genomic_DNA"/>
</dbReference>